<dbReference type="Proteomes" id="UP000184474">
    <property type="component" value="Unassembled WGS sequence"/>
</dbReference>
<dbReference type="SUPFAM" id="SSF48452">
    <property type="entry name" value="TPR-like"/>
    <property type="match status" value="2"/>
</dbReference>
<reference evidence="8" key="1">
    <citation type="submission" date="2016-11" db="EMBL/GenBank/DDBJ databases">
        <authorList>
            <person name="Varghese N."/>
            <person name="Submissions S."/>
        </authorList>
    </citation>
    <scope>NUCLEOTIDE SEQUENCE [LARGE SCALE GENOMIC DNA]</scope>
    <source>
        <strain evidence="8">DSM 26134</strain>
    </source>
</reference>
<dbReference type="PANTHER" id="PTHR45641:SF19">
    <property type="entry name" value="NEPHROCYSTIN-3"/>
    <property type="match status" value="1"/>
</dbReference>
<evidence type="ECO:0000256" key="4">
    <source>
        <dbReference type="SAM" id="Coils"/>
    </source>
</evidence>
<dbReference type="PROSITE" id="PS51257">
    <property type="entry name" value="PROKAR_LIPOPROTEIN"/>
    <property type="match status" value="1"/>
</dbReference>
<feature type="repeat" description="TPR" evidence="3">
    <location>
        <begin position="111"/>
        <end position="144"/>
    </location>
</feature>
<evidence type="ECO:0000313" key="8">
    <source>
        <dbReference type="Proteomes" id="UP000184474"/>
    </source>
</evidence>
<feature type="repeat" description="TPR" evidence="3">
    <location>
        <begin position="191"/>
        <end position="224"/>
    </location>
</feature>
<evidence type="ECO:0000256" key="2">
    <source>
        <dbReference type="ARBA" id="ARBA00022803"/>
    </source>
</evidence>
<dbReference type="EMBL" id="FRAA01000004">
    <property type="protein sequence ID" value="SHK36225.1"/>
    <property type="molecule type" value="Genomic_DNA"/>
</dbReference>
<keyword evidence="4" id="KW-0175">Coiled coil</keyword>
<keyword evidence="1" id="KW-0677">Repeat</keyword>
<keyword evidence="2 3" id="KW-0802">TPR repeat</keyword>
<feature type="transmembrane region" description="Helical" evidence="5">
    <location>
        <begin position="342"/>
        <end position="362"/>
    </location>
</feature>
<dbReference type="GO" id="GO:0003677">
    <property type="term" value="F:DNA binding"/>
    <property type="evidence" value="ECO:0007669"/>
    <property type="project" value="InterPro"/>
</dbReference>
<keyword evidence="8" id="KW-1185">Reference proteome</keyword>
<dbReference type="InterPro" id="IPR019734">
    <property type="entry name" value="TPR_rpt"/>
</dbReference>
<dbReference type="Pfam" id="PF13424">
    <property type="entry name" value="TPR_12"/>
    <property type="match status" value="2"/>
</dbReference>
<dbReference type="InterPro" id="IPR016032">
    <property type="entry name" value="Sig_transdc_resp-reg_C-effctor"/>
</dbReference>
<sequence length="557" mass="64507">MSIRSTLFSFVLLLLLGACRQHSHDLPTNTAVDHLLLQVETHPALNRDSSLFMTRRALILSEELNYPYGIARSSHLLGSILYKIGSLDLAINHLHIAIHQYELLDDPQHLAEATSMIGQVYLRSENYKQALIHLRESMALFTQMNNHTGEARIQGQLGHLFEKTEQYDSALYYQQMALDYFEQRMDSAELAAIYDNIGSIYEDLEVYDEAYQHFVKAYDFNQALGNIDEAIVNLNNIGDTYRKRQQYDSAIHYTRIAWQQATLQQNQYQVQSAARDLSIIYLETGHVDSAYYFLDQSYQLNETIFGHEIAKKIANAQTIFDLEKKQQTIQLLEKEKSLTRKVTLGGAIGLAILLLLVAYISYQRVTRSAKERKLLQIENELSKSELINAQLNEEKLRTELENKRLQETQLQMDLEMKNSALSRSALHLIQKNEFLETLRTNLKKIKKSQKEDVHQKISKLTKSIDLNFNMDEDWEEFENIFQQIHTEFFDQLRAKHPTLTNSEVRLCAMIHINLHSHEIASILSISSDSLRIARYRLRKKLGLEKGENLYNYIVSIG</sequence>
<dbReference type="Gene3D" id="1.10.10.10">
    <property type="entry name" value="Winged helix-like DNA-binding domain superfamily/Winged helix DNA-binding domain"/>
    <property type="match status" value="1"/>
</dbReference>
<protein>
    <submittedName>
        <fullName evidence="7">Tetratricopeptide repeat-containing protein</fullName>
    </submittedName>
</protein>
<dbReference type="SMART" id="SM00028">
    <property type="entry name" value="TPR"/>
    <property type="match status" value="5"/>
</dbReference>
<dbReference type="Gene3D" id="1.25.40.10">
    <property type="entry name" value="Tetratricopeptide repeat domain"/>
    <property type="match status" value="1"/>
</dbReference>
<evidence type="ECO:0000256" key="5">
    <source>
        <dbReference type="SAM" id="Phobius"/>
    </source>
</evidence>
<evidence type="ECO:0000313" key="7">
    <source>
        <dbReference type="EMBL" id="SHK36225.1"/>
    </source>
</evidence>
<gene>
    <name evidence="7" type="ORF">SAMN04488028_104300</name>
</gene>
<keyword evidence="5" id="KW-1133">Transmembrane helix</keyword>
<feature type="chain" id="PRO_5012658052" evidence="6">
    <location>
        <begin position="24"/>
        <end position="557"/>
    </location>
</feature>
<accession>A0A1M6RUW6</accession>
<feature type="signal peptide" evidence="6">
    <location>
        <begin position="1"/>
        <end position="23"/>
    </location>
</feature>
<dbReference type="RefSeq" id="WP_084190536.1">
    <property type="nucleotide sequence ID" value="NZ_FRAA01000004.1"/>
</dbReference>
<keyword evidence="6" id="KW-0732">Signal</keyword>
<evidence type="ECO:0000256" key="1">
    <source>
        <dbReference type="ARBA" id="ARBA00022737"/>
    </source>
</evidence>
<dbReference type="SUPFAM" id="SSF46894">
    <property type="entry name" value="C-terminal effector domain of the bipartite response regulators"/>
    <property type="match status" value="1"/>
</dbReference>
<evidence type="ECO:0000256" key="6">
    <source>
        <dbReference type="SAM" id="SignalP"/>
    </source>
</evidence>
<keyword evidence="5" id="KW-0472">Membrane</keyword>
<name>A0A1M6RUW6_REIAG</name>
<dbReference type="InterPro" id="IPR036388">
    <property type="entry name" value="WH-like_DNA-bd_sf"/>
</dbReference>
<dbReference type="STRING" id="156994.SAMN04488028_104300"/>
<dbReference type="InterPro" id="IPR011990">
    <property type="entry name" value="TPR-like_helical_dom_sf"/>
</dbReference>
<keyword evidence="5" id="KW-0812">Transmembrane</keyword>
<organism evidence="7 8">
    <name type="scientific">Reichenbachiella agariperforans</name>
    <dbReference type="NCBI Taxonomy" id="156994"/>
    <lineage>
        <taxon>Bacteria</taxon>
        <taxon>Pseudomonadati</taxon>
        <taxon>Bacteroidota</taxon>
        <taxon>Cytophagia</taxon>
        <taxon>Cytophagales</taxon>
        <taxon>Reichenbachiellaceae</taxon>
        <taxon>Reichenbachiella</taxon>
    </lineage>
</organism>
<dbReference type="PROSITE" id="PS50005">
    <property type="entry name" value="TPR"/>
    <property type="match status" value="2"/>
</dbReference>
<dbReference type="AlphaFoldDB" id="A0A1M6RUW6"/>
<dbReference type="PANTHER" id="PTHR45641">
    <property type="entry name" value="TETRATRICOPEPTIDE REPEAT PROTEIN (AFU_ORTHOLOGUE AFUA_6G03870)"/>
    <property type="match status" value="1"/>
</dbReference>
<feature type="coiled-coil region" evidence="4">
    <location>
        <begin position="374"/>
        <end position="408"/>
    </location>
</feature>
<proteinExistence type="predicted"/>
<evidence type="ECO:0000256" key="3">
    <source>
        <dbReference type="PROSITE-ProRule" id="PRU00339"/>
    </source>
</evidence>
<dbReference type="GO" id="GO:0006355">
    <property type="term" value="P:regulation of DNA-templated transcription"/>
    <property type="evidence" value="ECO:0007669"/>
    <property type="project" value="InterPro"/>
</dbReference>